<accession>A0A9P6KB02</accession>
<sequence>QPEDQLEAPIDSARLRNWTLTQAELVEAPPNSLERPDPPPCNRMTENSTILSLSFTSPAAAPGTVSASAATQDEVTATAKTFQQLCGEISRTSRCQAVLNVT</sequence>
<feature type="non-terminal residue" evidence="2">
    <location>
        <position position="102"/>
    </location>
</feature>
<dbReference type="Proteomes" id="UP000780801">
    <property type="component" value="Unassembled WGS sequence"/>
</dbReference>
<protein>
    <submittedName>
        <fullName evidence="2">Uncharacterized protein</fullName>
    </submittedName>
</protein>
<proteinExistence type="predicted"/>
<evidence type="ECO:0000313" key="3">
    <source>
        <dbReference type="Proteomes" id="UP000780801"/>
    </source>
</evidence>
<dbReference type="AlphaFoldDB" id="A0A9P6KB02"/>
<feature type="region of interest" description="Disordered" evidence="1">
    <location>
        <begin position="25"/>
        <end position="46"/>
    </location>
</feature>
<reference evidence="2" key="1">
    <citation type="journal article" date="2020" name="Fungal Divers.">
        <title>Resolving the Mortierellaceae phylogeny through synthesis of multi-gene phylogenetics and phylogenomics.</title>
        <authorList>
            <person name="Vandepol N."/>
            <person name="Liber J."/>
            <person name="Desiro A."/>
            <person name="Na H."/>
            <person name="Kennedy M."/>
            <person name="Barry K."/>
            <person name="Grigoriev I.V."/>
            <person name="Miller A.N."/>
            <person name="O'Donnell K."/>
            <person name="Stajich J.E."/>
            <person name="Bonito G."/>
        </authorList>
    </citation>
    <scope>NUCLEOTIDE SEQUENCE</scope>
    <source>
        <strain evidence="2">KOD1015</strain>
    </source>
</reference>
<comment type="caution">
    <text evidence="2">The sequence shown here is derived from an EMBL/GenBank/DDBJ whole genome shotgun (WGS) entry which is preliminary data.</text>
</comment>
<feature type="non-terminal residue" evidence="2">
    <location>
        <position position="1"/>
    </location>
</feature>
<evidence type="ECO:0000313" key="2">
    <source>
        <dbReference type="EMBL" id="KAF9578288.1"/>
    </source>
</evidence>
<organism evidence="2 3">
    <name type="scientific">Lunasporangiospora selenospora</name>
    <dbReference type="NCBI Taxonomy" id="979761"/>
    <lineage>
        <taxon>Eukaryota</taxon>
        <taxon>Fungi</taxon>
        <taxon>Fungi incertae sedis</taxon>
        <taxon>Mucoromycota</taxon>
        <taxon>Mortierellomycotina</taxon>
        <taxon>Mortierellomycetes</taxon>
        <taxon>Mortierellales</taxon>
        <taxon>Mortierellaceae</taxon>
        <taxon>Lunasporangiospora</taxon>
    </lineage>
</organism>
<keyword evidence="3" id="KW-1185">Reference proteome</keyword>
<gene>
    <name evidence="2" type="ORF">BGW38_005997</name>
</gene>
<dbReference type="EMBL" id="JAABOA010003816">
    <property type="protein sequence ID" value="KAF9578288.1"/>
    <property type="molecule type" value="Genomic_DNA"/>
</dbReference>
<name>A0A9P6KB02_9FUNG</name>
<evidence type="ECO:0000256" key="1">
    <source>
        <dbReference type="SAM" id="MobiDB-lite"/>
    </source>
</evidence>